<feature type="transmembrane region" description="Helical" evidence="5">
    <location>
        <begin position="85"/>
        <end position="104"/>
    </location>
</feature>
<dbReference type="PANTHER" id="PTHR43332">
    <property type="entry name" value="INNER MEMBRANE TRANSPORT PERMEASE YADH-RELATED"/>
    <property type="match status" value="1"/>
</dbReference>
<dbReference type="InterPro" id="IPR013525">
    <property type="entry name" value="ABC2_TM"/>
</dbReference>
<keyword evidence="5" id="KW-0813">Transport</keyword>
<feature type="transmembrane region" description="Helical" evidence="5">
    <location>
        <begin position="55"/>
        <end position="73"/>
    </location>
</feature>
<evidence type="ECO:0000256" key="2">
    <source>
        <dbReference type="ARBA" id="ARBA00022692"/>
    </source>
</evidence>
<evidence type="ECO:0000256" key="1">
    <source>
        <dbReference type="ARBA" id="ARBA00004141"/>
    </source>
</evidence>
<name>A0A5P3AIT0_9RHOB</name>
<keyword evidence="3 5" id="KW-1133">Transmembrane helix</keyword>
<evidence type="ECO:0000313" key="8">
    <source>
        <dbReference type="Proteomes" id="UP000325785"/>
    </source>
</evidence>
<dbReference type="KEGG" id="rid:RIdsm_03970"/>
<accession>A0A5P3AIT0</accession>
<feature type="transmembrane region" description="Helical" evidence="5">
    <location>
        <begin position="167"/>
        <end position="191"/>
    </location>
</feature>
<feature type="domain" description="ABC transmembrane type-2" evidence="6">
    <location>
        <begin position="49"/>
        <end position="278"/>
    </location>
</feature>
<dbReference type="InterPro" id="IPR000412">
    <property type="entry name" value="ABC_2_transport"/>
</dbReference>
<dbReference type="PIRSF" id="PIRSF006648">
    <property type="entry name" value="DrrB"/>
    <property type="match status" value="1"/>
</dbReference>
<keyword evidence="2 5" id="KW-0812">Transmembrane</keyword>
<keyword evidence="5" id="KW-1003">Cell membrane</keyword>
<dbReference type="PROSITE" id="PS51012">
    <property type="entry name" value="ABC_TM2"/>
    <property type="match status" value="1"/>
</dbReference>
<keyword evidence="4 5" id="KW-0472">Membrane</keyword>
<dbReference type="PANTHER" id="PTHR43332:SF2">
    <property type="entry name" value="INNER MEMBRANE TRANSPORT PERMEASE YADH"/>
    <property type="match status" value="1"/>
</dbReference>
<dbReference type="Pfam" id="PF01061">
    <property type="entry name" value="ABC2_membrane"/>
    <property type="match status" value="1"/>
</dbReference>
<organism evidence="7 8">
    <name type="scientific">Roseovarius indicus</name>
    <dbReference type="NCBI Taxonomy" id="540747"/>
    <lineage>
        <taxon>Bacteria</taxon>
        <taxon>Pseudomonadati</taxon>
        <taxon>Pseudomonadota</taxon>
        <taxon>Alphaproteobacteria</taxon>
        <taxon>Rhodobacterales</taxon>
        <taxon>Roseobacteraceae</taxon>
        <taxon>Roseovarius</taxon>
    </lineage>
</organism>
<gene>
    <name evidence="7" type="primary">yadH_2</name>
    <name evidence="7" type="ORF">RIdsm_03970</name>
</gene>
<evidence type="ECO:0000256" key="4">
    <source>
        <dbReference type="ARBA" id="ARBA00023136"/>
    </source>
</evidence>
<protein>
    <recommendedName>
        <fullName evidence="5">Transport permease protein</fullName>
    </recommendedName>
</protein>
<sequence length="283" mass="30096">MSYKASNHDIAAGGAPVTPTLQMGSRRFGRVNWMGLYTLCTREIQRFMSVWTQTVLAPLVTAGLFMMIFSIAIGPRRGEVMGVDFTTFIAPGILMMTVIQNAFANTSSSIVIGKVQGNIVDTLMPPLSPAEMVIGYLAGAVGRGTFVALSIGLGLLLFLGIVPQHPLWALTFVVLGSALLGAMGMVAGIFANKFDQMAAITNFIVTPLAFLSGTFYSVEALPPGLREITHANPVFYLIDGVRYGVIGVSDSSPVLGLAIAVSATFAVSALAWMMFSRGYRLKA</sequence>
<evidence type="ECO:0000259" key="6">
    <source>
        <dbReference type="PROSITE" id="PS51012"/>
    </source>
</evidence>
<feature type="transmembrane region" description="Helical" evidence="5">
    <location>
        <begin position="133"/>
        <end position="161"/>
    </location>
</feature>
<reference evidence="7 8" key="1">
    <citation type="submission" date="2018-08" db="EMBL/GenBank/DDBJ databases">
        <title>Genetic Globetrotter - A new plasmid hitch-hiking vast phylogenetic and geographic distances.</title>
        <authorList>
            <person name="Vollmers J."/>
            <person name="Petersen J."/>
        </authorList>
    </citation>
    <scope>NUCLEOTIDE SEQUENCE [LARGE SCALE GENOMIC DNA]</scope>
    <source>
        <strain evidence="7 8">DSM 26383</strain>
    </source>
</reference>
<dbReference type="InterPro" id="IPR047817">
    <property type="entry name" value="ABC2_TM_bact-type"/>
</dbReference>
<dbReference type="Proteomes" id="UP000325785">
    <property type="component" value="Chromosome"/>
</dbReference>
<dbReference type="InterPro" id="IPR052522">
    <property type="entry name" value="ABC-2_transport_permease"/>
</dbReference>
<dbReference type="EMBL" id="CP031598">
    <property type="protein sequence ID" value="QEW28145.1"/>
    <property type="molecule type" value="Genomic_DNA"/>
</dbReference>
<feature type="transmembrane region" description="Helical" evidence="5">
    <location>
        <begin position="198"/>
        <end position="218"/>
    </location>
</feature>
<feature type="transmembrane region" description="Helical" evidence="5">
    <location>
        <begin position="254"/>
        <end position="275"/>
    </location>
</feature>
<dbReference type="GO" id="GO:0043190">
    <property type="term" value="C:ATP-binding cassette (ABC) transporter complex"/>
    <property type="evidence" value="ECO:0007669"/>
    <property type="project" value="InterPro"/>
</dbReference>
<evidence type="ECO:0000256" key="3">
    <source>
        <dbReference type="ARBA" id="ARBA00022989"/>
    </source>
</evidence>
<proteinExistence type="inferred from homology"/>
<dbReference type="GO" id="GO:0140359">
    <property type="term" value="F:ABC-type transporter activity"/>
    <property type="evidence" value="ECO:0007669"/>
    <property type="project" value="InterPro"/>
</dbReference>
<dbReference type="AlphaFoldDB" id="A0A5P3AIT0"/>
<dbReference type="PRINTS" id="PR00164">
    <property type="entry name" value="ABC2TRNSPORT"/>
</dbReference>
<comment type="subcellular location">
    <subcellularLocation>
        <location evidence="5">Cell inner membrane</location>
        <topology evidence="5">Multi-pass membrane protein</topology>
    </subcellularLocation>
    <subcellularLocation>
        <location evidence="1">Membrane</location>
        <topology evidence="1">Multi-pass membrane protein</topology>
    </subcellularLocation>
</comment>
<evidence type="ECO:0000313" key="7">
    <source>
        <dbReference type="EMBL" id="QEW28145.1"/>
    </source>
</evidence>
<evidence type="ECO:0000256" key="5">
    <source>
        <dbReference type="RuleBase" id="RU361157"/>
    </source>
</evidence>
<comment type="similarity">
    <text evidence="5">Belongs to the ABC-2 integral membrane protein family.</text>
</comment>